<evidence type="ECO:0000256" key="4">
    <source>
        <dbReference type="ARBA" id="ARBA00022825"/>
    </source>
</evidence>
<evidence type="ECO:0000256" key="1">
    <source>
        <dbReference type="ARBA" id="ARBA00010541"/>
    </source>
</evidence>
<feature type="transmembrane region" description="Helical" evidence="6">
    <location>
        <begin position="72"/>
        <end position="95"/>
    </location>
</feature>
<feature type="compositionally biased region" description="Low complexity" evidence="5">
    <location>
        <begin position="450"/>
        <end position="464"/>
    </location>
</feature>
<dbReference type="PRINTS" id="PR00834">
    <property type="entry name" value="PROTEASES2C"/>
</dbReference>
<dbReference type="InterPro" id="IPR051201">
    <property type="entry name" value="Chloro_Bact_Ser_Proteases"/>
</dbReference>
<evidence type="ECO:0000256" key="3">
    <source>
        <dbReference type="ARBA" id="ARBA00022801"/>
    </source>
</evidence>
<keyword evidence="4" id="KW-0720">Serine protease</keyword>
<comment type="similarity">
    <text evidence="1">Belongs to the peptidase S1C family.</text>
</comment>
<dbReference type="Gene3D" id="2.40.10.10">
    <property type="entry name" value="Trypsin-like serine proteases"/>
    <property type="match status" value="2"/>
</dbReference>
<dbReference type="InterPro" id="IPR001478">
    <property type="entry name" value="PDZ"/>
</dbReference>
<dbReference type="GO" id="GO:0006508">
    <property type="term" value="P:proteolysis"/>
    <property type="evidence" value="ECO:0007669"/>
    <property type="project" value="UniProtKB-KW"/>
</dbReference>
<dbReference type="InterPro" id="IPR001940">
    <property type="entry name" value="Peptidase_S1C"/>
</dbReference>
<protein>
    <submittedName>
        <fullName evidence="8">S1C family serine protease</fullName>
        <ecNumber evidence="8">3.4.21.-</ecNumber>
    </submittedName>
</protein>
<keyword evidence="2 8" id="KW-0645">Protease</keyword>
<dbReference type="EMBL" id="JBHTGR010000010">
    <property type="protein sequence ID" value="MFC7746877.1"/>
    <property type="molecule type" value="Genomic_DNA"/>
</dbReference>
<evidence type="ECO:0000256" key="2">
    <source>
        <dbReference type="ARBA" id="ARBA00022670"/>
    </source>
</evidence>
<keyword evidence="9" id="KW-1185">Reference proteome</keyword>
<evidence type="ECO:0000259" key="7">
    <source>
        <dbReference type="PROSITE" id="PS50106"/>
    </source>
</evidence>
<dbReference type="Proteomes" id="UP001596620">
    <property type="component" value="Unassembled WGS sequence"/>
</dbReference>
<proteinExistence type="inferred from homology"/>
<dbReference type="GO" id="GO:0008233">
    <property type="term" value="F:peptidase activity"/>
    <property type="evidence" value="ECO:0007669"/>
    <property type="project" value="UniProtKB-KW"/>
</dbReference>
<dbReference type="SUPFAM" id="SSF50156">
    <property type="entry name" value="PDZ domain-like"/>
    <property type="match status" value="1"/>
</dbReference>
<dbReference type="Pfam" id="PF13365">
    <property type="entry name" value="Trypsin_2"/>
    <property type="match status" value="1"/>
</dbReference>
<dbReference type="PANTHER" id="PTHR43343:SF3">
    <property type="entry name" value="PROTEASE DO-LIKE 8, CHLOROPLASTIC"/>
    <property type="match status" value="1"/>
</dbReference>
<evidence type="ECO:0000256" key="5">
    <source>
        <dbReference type="SAM" id="MobiDB-lite"/>
    </source>
</evidence>
<dbReference type="InterPro" id="IPR036034">
    <property type="entry name" value="PDZ_sf"/>
</dbReference>
<keyword evidence="6" id="KW-1133">Transmembrane helix</keyword>
<dbReference type="PROSITE" id="PS50106">
    <property type="entry name" value="PDZ"/>
    <property type="match status" value="1"/>
</dbReference>
<gene>
    <name evidence="8" type="ORF">ACFQU8_06465</name>
</gene>
<feature type="region of interest" description="Disordered" evidence="5">
    <location>
        <begin position="1"/>
        <end position="70"/>
    </location>
</feature>
<dbReference type="RefSeq" id="WP_382358384.1">
    <property type="nucleotide sequence ID" value="NZ_JBHTGR010000010.1"/>
</dbReference>
<feature type="domain" description="PDZ" evidence="7">
    <location>
        <begin position="335"/>
        <end position="410"/>
    </location>
</feature>
<keyword evidence="6" id="KW-0812">Transmembrane</keyword>
<feature type="compositionally biased region" description="Polar residues" evidence="5">
    <location>
        <begin position="45"/>
        <end position="70"/>
    </location>
</feature>
<name>A0ABW2USI5_9BACI</name>
<dbReference type="Pfam" id="PF13180">
    <property type="entry name" value="PDZ_2"/>
    <property type="match status" value="1"/>
</dbReference>
<keyword evidence="3 8" id="KW-0378">Hydrolase</keyword>
<keyword evidence="6" id="KW-0472">Membrane</keyword>
<reference evidence="9" key="1">
    <citation type="journal article" date="2019" name="Int. J. Syst. Evol. Microbiol.">
        <title>The Global Catalogue of Microorganisms (GCM) 10K type strain sequencing project: providing services to taxonomists for standard genome sequencing and annotation.</title>
        <authorList>
            <consortium name="The Broad Institute Genomics Platform"/>
            <consortium name="The Broad Institute Genome Sequencing Center for Infectious Disease"/>
            <person name="Wu L."/>
            <person name="Ma J."/>
        </authorList>
    </citation>
    <scope>NUCLEOTIDE SEQUENCE [LARGE SCALE GENOMIC DNA]</scope>
    <source>
        <strain evidence="9">JCM 30234</strain>
    </source>
</reference>
<accession>A0ABW2USI5</accession>
<feature type="compositionally biased region" description="Acidic residues" evidence="5">
    <location>
        <begin position="23"/>
        <end position="34"/>
    </location>
</feature>
<sequence>MDNKYNDNDQTNHYENDGQQDPPEYESNESDESNESSRRADPENTGITQNARQNAQNSQPNKPKQRKSSNNLLSGILGGIVSAVIIAVLFATNIIPTGGNNQAASTSTNSSQASESAKVAKTITSDGAATAKNMDEAADAVVGVTRKQQTSVWEPSKKSGTGSGIIYKKEDGNAYVVTNNHVVEGAQEVDITLNNEEQLDAKVLGADNLSDLAVLKVDGSKIDTVANLGSSDDMKVGDTVVAIGNPLGMEFANTLTKGIVSGLNRSVSMDTSGNGQPDWVTQVIQTDAAINPGNSGGALVNKDGKVIGINSMKIAKTTVEGIGFAIPIDSAKPMIEQLEKEGSISRPFIGVSTASINQVPPRYRDKIQVPKKAKDGMVVAKVDSGSPADSAGLKQFDVITKINGNKIKNLLDLRKYLYNKADVGDTAKLQIYRNGEAQKVSLKLAEREQTQQQAQQQQQQQQQPQKRRQLP</sequence>
<organism evidence="8 9">
    <name type="scientific">Lentibacillus kimchii</name>
    <dbReference type="NCBI Taxonomy" id="1542911"/>
    <lineage>
        <taxon>Bacteria</taxon>
        <taxon>Bacillati</taxon>
        <taxon>Bacillota</taxon>
        <taxon>Bacilli</taxon>
        <taxon>Bacillales</taxon>
        <taxon>Bacillaceae</taxon>
        <taxon>Lentibacillus</taxon>
    </lineage>
</organism>
<comment type="caution">
    <text evidence="8">The sequence shown here is derived from an EMBL/GenBank/DDBJ whole genome shotgun (WGS) entry which is preliminary data.</text>
</comment>
<dbReference type="SUPFAM" id="SSF50494">
    <property type="entry name" value="Trypsin-like serine proteases"/>
    <property type="match status" value="1"/>
</dbReference>
<dbReference type="Gene3D" id="2.30.42.10">
    <property type="match status" value="1"/>
</dbReference>
<dbReference type="EC" id="3.4.21.-" evidence="8"/>
<feature type="region of interest" description="Disordered" evidence="5">
    <location>
        <begin position="446"/>
        <end position="471"/>
    </location>
</feature>
<evidence type="ECO:0000313" key="8">
    <source>
        <dbReference type="EMBL" id="MFC7746877.1"/>
    </source>
</evidence>
<dbReference type="PANTHER" id="PTHR43343">
    <property type="entry name" value="PEPTIDASE S12"/>
    <property type="match status" value="1"/>
</dbReference>
<feature type="compositionally biased region" description="Basic and acidic residues" evidence="5">
    <location>
        <begin position="1"/>
        <end position="16"/>
    </location>
</feature>
<dbReference type="InterPro" id="IPR043504">
    <property type="entry name" value="Peptidase_S1_PA_chymotrypsin"/>
</dbReference>
<evidence type="ECO:0000313" key="9">
    <source>
        <dbReference type="Proteomes" id="UP001596620"/>
    </source>
</evidence>
<dbReference type="InterPro" id="IPR009003">
    <property type="entry name" value="Peptidase_S1_PA"/>
</dbReference>
<evidence type="ECO:0000256" key="6">
    <source>
        <dbReference type="SAM" id="Phobius"/>
    </source>
</evidence>
<dbReference type="SMART" id="SM00228">
    <property type="entry name" value="PDZ"/>
    <property type="match status" value="1"/>
</dbReference>